<gene>
    <name evidence="3" type="ORF">GN277_15510</name>
</gene>
<dbReference type="AlphaFoldDB" id="A0A7X3MI33"/>
<keyword evidence="2" id="KW-0812">Transmembrane</keyword>
<organism evidence="3 4">
    <name type="scientific">Sporofaciens musculi</name>
    <dbReference type="NCBI Taxonomy" id="2681861"/>
    <lineage>
        <taxon>Bacteria</taxon>
        <taxon>Bacillati</taxon>
        <taxon>Bacillota</taxon>
        <taxon>Clostridia</taxon>
        <taxon>Lachnospirales</taxon>
        <taxon>Lachnospiraceae</taxon>
        <taxon>Sporofaciens</taxon>
    </lineage>
</organism>
<evidence type="ECO:0000313" key="4">
    <source>
        <dbReference type="Proteomes" id="UP000460412"/>
    </source>
</evidence>
<dbReference type="EMBL" id="WUQX01000001">
    <property type="protein sequence ID" value="MXP76739.1"/>
    <property type="molecule type" value="Genomic_DNA"/>
</dbReference>
<dbReference type="Proteomes" id="UP000460412">
    <property type="component" value="Unassembled WGS sequence"/>
</dbReference>
<evidence type="ECO:0000256" key="2">
    <source>
        <dbReference type="SAM" id="Phobius"/>
    </source>
</evidence>
<comment type="caution">
    <text evidence="3">The sequence shown here is derived from an EMBL/GenBank/DDBJ whole genome shotgun (WGS) entry which is preliminary data.</text>
</comment>
<evidence type="ECO:0000313" key="3">
    <source>
        <dbReference type="EMBL" id="MXP76739.1"/>
    </source>
</evidence>
<feature type="compositionally biased region" description="Low complexity" evidence="1">
    <location>
        <begin position="47"/>
        <end position="75"/>
    </location>
</feature>
<feature type="transmembrane region" description="Helical" evidence="2">
    <location>
        <begin position="20"/>
        <end position="37"/>
    </location>
</feature>
<sequence length="186" mass="20073">MSKSEKKAGPGEGKNGKKKWIIVGVVAVLVLAAAVGGNKGSDQTAGTPSSEPPTQASAPAESEPSAAEPEPNTSAKVDALAREAKDSVAGDVTEEMRDEAVAFIVEHYPDYYGDNETMERAMFYGFWLEYAYDGDEGARNYYNLGMDMEQAVKYVYRGAEKAEDEATKENLTQIKESLEAIGQTVE</sequence>
<keyword evidence="4" id="KW-1185">Reference proteome</keyword>
<keyword evidence="2" id="KW-0472">Membrane</keyword>
<reference evidence="3 4" key="1">
    <citation type="submission" date="2019-12" db="EMBL/GenBank/DDBJ databases">
        <title>Sporaefaciens musculi gen. nov., sp. nov., a novel bacterium isolated from the caecum of an obese mouse.</title>
        <authorList>
            <person name="Rasmussen T.S."/>
            <person name="Streidl T."/>
            <person name="Hitch T.C.A."/>
            <person name="Wortmann E."/>
            <person name="Deptula P."/>
            <person name="Hansen M."/>
            <person name="Nielsen D.S."/>
            <person name="Clavel T."/>
            <person name="Vogensen F.K."/>
        </authorList>
    </citation>
    <scope>NUCLEOTIDE SEQUENCE [LARGE SCALE GENOMIC DNA]</scope>
    <source>
        <strain evidence="3 4">WCA-9-b2</strain>
    </source>
</reference>
<keyword evidence="2" id="KW-1133">Transmembrane helix</keyword>
<name>A0A7X3MI33_9FIRM</name>
<accession>A0A7X3MI33</accession>
<feature type="region of interest" description="Disordered" evidence="1">
    <location>
        <begin position="37"/>
        <end position="75"/>
    </location>
</feature>
<protein>
    <submittedName>
        <fullName evidence="3">Uncharacterized protein</fullName>
    </submittedName>
</protein>
<proteinExistence type="predicted"/>
<evidence type="ECO:0000256" key="1">
    <source>
        <dbReference type="SAM" id="MobiDB-lite"/>
    </source>
</evidence>
<dbReference type="RefSeq" id="WP_159751798.1">
    <property type="nucleotide sequence ID" value="NZ_WUQX01000001.1"/>
</dbReference>